<sequence>MSRGVEERIGDIQSAIARSLRYVDSLDDADTDIADMAVDAIERNIAVIGEAVRHLPDSVTQALPEIDWAAIRGMRNILIHEYFGVDNVVLREVVTSELGPLNTALKHYLEQGQ</sequence>
<dbReference type="InterPro" id="IPR008201">
    <property type="entry name" value="HepT-like"/>
</dbReference>
<dbReference type="AlphaFoldDB" id="A0A2V1K936"/>
<evidence type="ECO:0000256" key="5">
    <source>
        <dbReference type="ARBA" id="ARBA00022801"/>
    </source>
</evidence>
<dbReference type="GO" id="GO:0000166">
    <property type="term" value="F:nucleotide binding"/>
    <property type="evidence" value="ECO:0007669"/>
    <property type="project" value="UniProtKB-KW"/>
</dbReference>
<protein>
    <submittedName>
        <fullName evidence="6">Toxin-antitoxin system antitoxin subunit</fullName>
    </submittedName>
</protein>
<keyword evidence="7" id="KW-1185">Reference proteome</keyword>
<dbReference type="PANTHER" id="PTHR34139:SF1">
    <property type="entry name" value="RNASE MJ1380-RELATED"/>
    <property type="match status" value="1"/>
</dbReference>
<keyword evidence="1" id="KW-0597">Phosphoprotein</keyword>
<name>A0A2V1K936_9ACTO</name>
<evidence type="ECO:0000256" key="3">
    <source>
        <dbReference type="ARBA" id="ARBA00022722"/>
    </source>
</evidence>
<comment type="caution">
    <text evidence="6">The sequence shown here is derived from an EMBL/GenBank/DDBJ whole genome shotgun (WGS) entry which is preliminary data.</text>
</comment>
<dbReference type="GO" id="GO:0016787">
    <property type="term" value="F:hydrolase activity"/>
    <property type="evidence" value="ECO:0007669"/>
    <property type="project" value="UniProtKB-KW"/>
</dbReference>
<accession>A0A2V1K936</accession>
<dbReference type="InterPro" id="IPR051813">
    <property type="entry name" value="HepT_RNase_toxin"/>
</dbReference>
<dbReference type="RefSeq" id="WP_109093793.1">
    <property type="nucleotide sequence ID" value="NZ_CAMELQ010000011.1"/>
</dbReference>
<evidence type="ECO:0000313" key="6">
    <source>
        <dbReference type="EMBL" id="PWF25966.1"/>
    </source>
</evidence>
<evidence type="ECO:0000256" key="4">
    <source>
        <dbReference type="ARBA" id="ARBA00022741"/>
    </source>
</evidence>
<proteinExistence type="predicted"/>
<keyword evidence="2" id="KW-1277">Toxin-antitoxin system</keyword>
<dbReference type="GO" id="GO:0110001">
    <property type="term" value="C:toxin-antitoxin complex"/>
    <property type="evidence" value="ECO:0007669"/>
    <property type="project" value="InterPro"/>
</dbReference>
<keyword evidence="4" id="KW-0547">Nucleotide-binding</keyword>
<evidence type="ECO:0000256" key="2">
    <source>
        <dbReference type="ARBA" id="ARBA00022649"/>
    </source>
</evidence>
<gene>
    <name evidence="6" type="ORF">DD236_07620</name>
</gene>
<evidence type="ECO:0000256" key="1">
    <source>
        <dbReference type="ARBA" id="ARBA00022553"/>
    </source>
</evidence>
<keyword evidence="5" id="KW-0378">Hydrolase</keyword>
<dbReference type="Proteomes" id="UP000245283">
    <property type="component" value="Unassembled WGS sequence"/>
</dbReference>
<dbReference type="EMBL" id="QETB01000004">
    <property type="protein sequence ID" value="PWF25966.1"/>
    <property type="molecule type" value="Genomic_DNA"/>
</dbReference>
<organism evidence="6 7">
    <name type="scientific">Ancrocorticia populi</name>
    <dbReference type="NCBI Taxonomy" id="2175228"/>
    <lineage>
        <taxon>Bacteria</taxon>
        <taxon>Bacillati</taxon>
        <taxon>Actinomycetota</taxon>
        <taxon>Actinomycetes</taxon>
        <taxon>Actinomycetales</taxon>
        <taxon>Actinomycetaceae</taxon>
        <taxon>Ancrocorticia</taxon>
    </lineage>
</organism>
<dbReference type="OrthoDB" id="159782at2"/>
<evidence type="ECO:0000313" key="7">
    <source>
        <dbReference type="Proteomes" id="UP000245283"/>
    </source>
</evidence>
<dbReference type="PANTHER" id="PTHR34139">
    <property type="entry name" value="UPF0331 PROTEIN MJ0127"/>
    <property type="match status" value="1"/>
</dbReference>
<dbReference type="GO" id="GO:0004540">
    <property type="term" value="F:RNA nuclease activity"/>
    <property type="evidence" value="ECO:0007669"/>
    <property type="project" value="InterPro"/>
</dbReference>
<dbReference type="Pfam" id="PF01934">
    <property type="entry name" value="HepT-like"/>
    <property type="match status" value="1"/>
</dbReference>
<keyword evidence="3" id="KW-0540">Nuclease</keyword>
<reference evidence="7" key="1">
    <citation type="submission" date="2018-05" db="EMBL/GenBank/DDBJ databases">
        <authorList>
            <person name="Li Y."/>
        </authorList>
    </citation>
    <scope>NUCLEOTIDE SEQUENCE [LARGE SCALE GENOMIC DNA]</scope>
    <source>
        <strain evidence="7">sk1b4</strain>
    </source>
</reference>